<organism evidence="1 2">
    <name type="scientific">Paenibacillus uliginis N3/975</name>
    <dbReference type="NCBI Taxonomy" id="1313296"/>
    <lineage>
        <taxon>Bacteria</taxon>
        <taxon>Bacillati</taxon>
        <taxon>Bacillota</taxon>
        <taxon>Bacilli</taxon>
        <taxon>Bacillales</taxon>
        <taxon>Paenibacillaceae</taxon>
        <taxon>Paenibacillus</taxon>
    </lineage>
</organism>
<dbReference type="RefSeq" id="WP_208919263.1">
    <property type="nucleotide sequence ID" value="NZ_LT840184.1"/>
</dbReference>
<gene>
    <name evidence="1" type="ORF">SAMN05661091_2257</name>
</gene>
<proteinExistence type="predicted"/>
<evidence type="ECO:0000313" key="2">
    <source>
        <dbReference type="Proteomes" id="UP000192940"/>
    </source>
</evidence>
<accession>A0A1X7HBL6</accession>
<name>A0A1X7HBL6_9BACL</name>
<keyword evidence="2" id="KW-1185">Reference proteome</keyword>
<dbReference type="STRING" id="1313296.SAMN05661091_2257"/>
<protein>
    <submittedName>
        <fullName evidence="1">Uncharacterized protein</fullName>
    </submittedName>
</protein>
<sequence length="180" mass="21192">MKRNLQHVPYGYEPPKEGVKGTLIYYDIFENARESDLDIALGLLESQSFAKLVLYPLHEETVKRMSKEPASAFYKREKPLVAWTEELNRRNVIVESWEGKRKKYTPIDAALRHLTDKYQAPHFIYMSPEMANVFASFSSFEEWIVKLRLILSSKPEQVHSRLEKFSHRWDSVEEVQARKS</sequence>
<dbReference type="Proteomes" id="UP000192940">
    <property type="component" value="Chromosome I"/>
</dbReference>
<evidence type="ECO:0000313" key="1">
    <source>
        <dbReference type="EMBL" id="SMF82878.1"/>
    </source>
</evidence>
<dbReference type="AlphaFoldDB" id="A0A1X7HBL6"/>
<dbReference type="EMBL" id="LT840184">
    <property type="protein sequence ID" value="SMF82878.1"/>
    <property type="molecule type" value="Genomic_DNA"/>
</dbReference>
<reference evidence="1 2" key="1">
    <citation type="submission" date="2017-04" db="EMBL/GenBank/DDBJ databases">
        <authorList>
            <person name="Afonso C.L."/>
            <person name="Miller P.J."/>
            <person name="Scott M.A."/>
            <person name="Spackman E."/>
            <person name="Goraichik I."/>
            <person name="Dimitrov K.M."/>
            <person name="Suarez D.L."/>
            <person name="Swayne D.E."/>
        </authorList>
    </citation>
    <scope>NUCLEOTIDE SEQUENCE [LARGE SCALE GENOMIC DNA]</scope>
    <source>
        <strain evidence="1 2">N3/975</strain>
    </source>
</reference>